<keyword evidence="9 13" id="KW-0472">Membrane</keyword>
<comment type="subcellular location">
    <subcellularLocation>
        <location evidence="1">Membrane</location>
        <topology evidence="1">Multi-pass membrane protein</topology>
    </subcellularLocation>
</comment>
<dbReference type="Pfam" id="PF00858">
    <property type="entry name" value="ASC"/>
    <property type="match status" value="2"/>
</dbReference>
<keyword evidence="15" id="KW-1185">Reference proteome</keyword>
<protein>
    <submittedName>
        <fullName evidence="14">Uncharacterized protein</fullName>
    </submittedName>
</protein>
<evidence type="ECO:0000256" key="11">
    <source>
        <dbReference type="ARBA" id="ARBA00023303"/>
    </source>
</evidence>
<accession>A0AAV4RRX8</accession>
<dbReference type="GO" id="GO:0015280">
    <property type="term" value="F:ligand-gated sodium channel activity"/>
    <property type="evidence" value="ECO:0007669"/>
    <property type="project" value="TreeGrafter"/>
</dbReference>
<evidence type="ECO:0000256" key="4">
    <source>
        <dbReference type="ARBA" id="ARBA00022461"/>
    </source>
</evidence>
<dbReference type="AlphaFoldDB" id="A0AAV4RRX8"/>
<evidence type="ECO:0000256" key="9">
    <source>
        <dbReference type="ARBA" id="ARBA00023136"/>
    </source>
</evidence>
<evidence type="ECO:0000256" key="5">
    <source>
        <dbReference type="ARBA" id="ARBA00022692"/>
    </source>
</evidence>
<evidence type="ECO:0000256" key="8">
    <source>
        <dbReference type="ARBA" id="ARBA00023065"/>
    </source>
</evidence>
<feature type="transmembrane region" description="Helical" evidence="13">
    <location>
        <begin position="356"/>
        <end position="376"/>
    </location>
</feature>
<keyword evidence="11 12" id="KW-0407">Ion channel</keyword>
<keyword evidence="10 12" id="KW-0739">Sodium transport</keyword>
<keyword evidence="8 12" id="KW-0406">Ion transport</keyword>
<evidence type="ECO:0000313" key="14">
    <source>
        <dbReference type="EMBL" id="GIY23081.1"/>
    </source>
</evidence>
<evidence type="ECO:0000313" key="15">
    <source>
        <dbReference type="Proteomes" id="UP001054837"/>
    </source>
</evidence>
<keyword evidence="6 13" id="KW-1133">Transmembrane helix</keyword>
<evidence type="ECO:0000256" key="2">
    <source>
        <dbReference type="ARBA" id="ARBA00007193"/>
    </source>
</evidence>
<name>A0AAV4RRX8_9ARAC</name>
<dbReference type="PANTHER" id="PTHR11690">
    <property type="entry name" value="AMILORIDE-SENSITIVE SODIUM CHANNEL-RELATED"/>
    <property type="match status" value="1"/>
</dbReference>
<dbReference type="Proteomes" id="UP001054837">
    <property type="component" value="Unassembled WGS sequence"/>
</dbReference>
<evidence type="ECO:0000256" key="7">
    <source>
        <dbReference type="ARBA" id="ARBA00023053"/>
    </source>
</evidence>
<evidence type="ECO:0000256" key="10">
    <source>
        <dbReference type="ARBA" id="ARBA00023201"/>
    </source>
</evidence>
<gene>
    <name evidence="14" type="primary">AVEN_235582_1</name>
    <name evidence="14" type="ORF">CDAR_525311</name>
</gene>
<organism evidence="14 15">
    <name type="scientific">Caerostris darwini</name>
    <dbReference type="NCBI Taxonomy" id="1538125"/>
    <lineage>
        <taxon>Eukaryota</taxon>
        <taxon>Metazoa</taxon>
        <taxon>Ecdysozoa</taxon>
        <taxon>Arthropoda</taxon>
        <taxon>Chelicerata</taxon>
        <taxon>Arachnida</taxon>
        <taxon>Araneae</taxon>
        <taxon>Araneomorphae</taxon>
        <taxon>Entelegynae</taxon>
        <taxon>Araneoidea</taxon>
        <taxon>Araneidae</taxon>
        <taxon>Caerostris</taxon>
    </lineage>
</organism>
<comment type="caution">
    <text evidence="14">The sequence shown here is derived from an EMBL/GenBank/DDBJ whole genome shotgun (WGS) entry which is preliminary data.</text>
</comment>
<dbReference type="Gene3D" id="1.10.287.770">
    <property type="entry name" value="YojJ-like"/>
    <property type="match status" value="1"/>
</dbReference>
<evidence type="ECO:0000256" key="3">
    <source>
        <dbReference type="ARBA" id="ARBA00022448"/>
    </source>
</evidence>
<dbReference type="GO" id="GO:0005886">
    <property type="term" value="C:plasma membrane"/>
    <property type="evidence" value="ECO:0007669"/>
    <property type="project" value="TreeGrafter"/>
</dbReference>
<evidence type="ECO:0000256" key="6">
    <source>
        <dbReference type="ARBA" id="ARBA00022989"/>
    </source>
</evidence>
<keyword evidence="4 12" id="KW-0894">Sodium channel</keyword>
<proteinExistence type="inferred from homology"/>
<evidence type="ECO:0000256" key="12">
    <source>
        <dbReference type="RuleBase" id="RU000679"/>
    </source>
</evidence>
<dbReference type="PANTHER" id="PTHR11690:SF248">
    <property type="entry name" value="PICKPOCKET 17, ISOFORM A"/>
    <property type="match status" value="1"/>
</dbReference>
<dbReference type="EMBL" id="BPLQ01006512">
    <property type="protein sequence ID" value="GIY23081.1"/>
    <property type="molecule type" value="Genomic_DNA"/>
</dbReference>
<keyword evidence="5 12" id="KW-0812">Transmembrane</keyword>
<reference evidence="14 15" key="1">
    <citation type="submission" date="2021-06" db="EMBL/GenBank/DDBJ databases">
        <title>Caerostris darwini draft genome.</title>
        <authorList>
            <person name="Kono N."/>
            <person name="Arakawa K."/>
        </authorList>
    </citation>
    <scope>NUCLEOTIDE SEQUENCE [LARGE SCALE GENOMIC DNA]</scope>
</reference>
<keyword evidence="7" id="KW-0915">Sodium</keyword>
<sequence>MEMKGNEKMKVGIFTKEHRLGNISRKPYKDVPISPKVSSPFKFCQILWKWIFKRGVAWQMVKNAVFFACCSFFFIQSKQFYNHYYTYPTTTNIAVVSTEDFKLPAITFCDKNMPWSTTFVRGGNDLPYVQCYSRNLHIFTSSEPEIQKLYGEKTRKIQYIYLPHNEYEAFYPWIVAPIFFSIHSSVIPENPLTMGKRLRLGHQYKVTFRLEEEHLLPLPYATNCTDYDALWRQHDNTGPRSQEMCVYMCLKRSRKLCPGCEGEQMMHKDKYKLFPNPAERCLKCFYYRRKEKCKRDCNVDCVKQKYHYTIEETPLEPTDFKYSNHADRGAIEIQVYLIDRDVTVISHIPRYGMWELFSYIGGLIGCWLGISVWAFVDIIEGNCRRLFRLIQKLKQKPKN</sequence>
<evidence type="ECO:0000256" key="1">
    <source>
        <dbReference type="ARBA" id="ARBA00004141"/>
    </source>
</evidence>
<keyword evidence="3 12" id="KW-0813">Transport</keyword>
<dbReference type="InterPro" id="IPR001873">
    <property type="entry name" value="ENaC"/>
</dbReference>
<comment type="similarity">
    <text evidence="2 12">Belongs to the amiloride-sensitive sodium channel (TC 1.A.6) family.</text>
</comment>
<evidence type="ECO:0000256" key="13">
    <source>
        <dbReference type="SAM" id="Phobius"/>
    </source>
</evidence>